<dbReference type="OrthoDB" id="2735536at2759"/>
<dbReference type="EMBL" id="MU006089">
    <property type="protein sequence ID" value="KAF2843705.1"/>
    <property type="molecule type" value="Genomic_DNA"/>
</dbReference>
<proteinExistence type="inferred from homology"/>
<dbReference type="SUPFAM" id="SSF51735">
    <property type="entry name" value="NAD(P)-binding Rossmann-fold domains"/>
    <property type="match status" value="1"/>
</dbReference>
<evidence type="ECO:0000313" key="5">
    <source>
        <dbReference type="Proteomes" id="UP000799429"/>
    </source>
</evidence>
<dbReference type="FunFam" id="3.40.50.720:FF:000191">
    <property type="entry name" value="Methylglyoxal reductase (NADPH-dependent)"/>
    <property type="match status" value="1"/>
</dbReference>
<comment type="caution">
    <text evidence="4">The sequence shown here is derived from an EMBL/GenBank/DDBJ whole genome shotgun (WGS) entry which is preliminary data.</text>
</comment>
<evidence type="ECO:0000259" key="3">
    <source>
        <dbReference type="Pfam" id="PF01370"/>
    </source>
</evidence>
<reference evidence="4" key="1">
    <citation type="journal article" date="2020" name="Stud. Mycol.">
        <title>101 Dothideomycetes genomes: a test case for predicting lifestyles and emergence of pathogens.</title>
        <authorList>
            <person name="Haridas S."/>
            <person name="Albert R."/>
            <person name="Binder M."/>
            <person name="Bloem J."/>
            <person name="Labutti K."/>
            <person name="Salamov A."/>
            <person name="Andreopoulos B."/>
            <person name="Baker S."/>
            <person name="Barry K."/>
            <person name="Bills G."/>
            <person name="Bluhm B."/>
            <person name="Cannon C."/>
            <person name="Castanera R."/>
            <person name="Culley D."/>
            <person name="Daum C."/>
            <person name="Ezra D."/>
            <person name="Gonzalez J."/>
            <person name="Henrissat B."/>
            <person name="Kuo A."/>
            <person name="Liang C."/>
            <person name="Lipzen A."/>
            <person name="Lutzoni F."/>
            <person name="Magnuson J."/>
            <person name="Mondo S."/>
            <person name="Nolan M."/>
            <person name="Ohm R."/>
            <person name="Pangilinan J."/>
            <person name="Park H.-J."/>
            <person name="Ramirez L."/>
            <person name="Alfaro M."/>
            <person name="Sun H."/>
            <person name="Tritt A."/>
            <person name="Yoshinaga Y."/>
            <person name="Zwiers L.-H."/>
            <person name="Turgeon B."/>
            <person name="Goodwin S."/>
            <person name="Spatafora J."/>
            <person name="Crous P."/>
            <person name="Grigoriev I."/>
        </authorList>
    </citation>
    <scope>NUCLEOTIDE SEQUENCE</scope>
    <source>
        <strain evidence="4">CBS 101060</strain>
    </source>
</reference>
<dbReference type="Gene3D" id="3.40.50.720">
    <property type="entry name" value="NAD(P)-binding Rossmann-like Domain"/>
    <property type="match status" value="1"/>
</dbReference>
<dbReference type="CDD" id="cd05227">
    <property type="entry name" value="AR_SDR_e"/>
    <property type="match status" value="1"/>
</dbReference>
<comment type="similarity">
    <text evidence="2">Belongs to the NAD(P)-dependent epimerase/dehydratase family. Dihydroflavonol-4-reductase subfamily.</text>
</comment>
<keyword evidence="1" id="KW-0560">Oxidoreductase</keyword>
<evidence type="ECO:0000313" key="4">
    <source>
        <dbReference type="EMBL" id="KAF2843705.1"/>
    </source>
</evidence>
<dbReference type="Proteomes" id="UP000799429">
    <property type="component" value="Unassembled WGS sequence"/>
</dbReference>
<name>A0A9P4VVM0_9PEZI</name>
<sequence length="329" mass="35981">MRVLLTGGSGFIAAHILDELLAKGHSIVTTVRSQEKADRIKEAHPNTPKEQLDFVIVEDIAVEGAFNKAVVSDPPFEAIIHTASPFHYNVTDIQKDLIDPAVIGTTGILKSTKANAPTVKRIVITSSFAAIVNPKKGLWPGHTYSEVDWNPVTLEDAKANPQDGYRASKTWAEKAAWEFVEKEKPNFSITTINPPFVFGPIVHYLNSLSALNTSNLRIRDLIDGKFKEKCPPTGTFIWTDVRDLATGHVNALDTPEAVGRRIFFTAGILTLPKSVNSRTMTPNDEAGGYPSGGLYSFDNNRAKEILGIKFRTLEESIADTVKSLKAVGL</sequence>
<dbReference type="InterPro" id="IPR036291">
    <property type="entry name" value="NAD(P)-bd_dom_sf"/>
</dbReference>
<dbReference type="AlphaFoldDB" id="A0A9P4VVM0"/>
<accession>A0A9P4VVM0</accession>
<dbReference type="GO" id="GO:0016616">
    <property type="term" value="F:oxidoreductase activity, acting on the CH-OH group of donors, NAD or NADP as acceptor"/>
    <property type="evidence" value="ECO:0007669"/>
    <property type="project" value="TreeGrafter"/>
</dbReference>
<organism evidence="4 5">
    <name type="scientific">Patellaria atrata CBS 101060</name>
    <dbReference type="NCBI Taxonomy" id="1346257"/>
    <lineage>
        <taxon>Eukaryota</taxon>
        <taxon>Fungi</taxon>
        <taxon>Dikarya</taxon>
        <taxon>Ascomycota</taxon>
        <taxon>Pezizomycotina</taxon>
        <taxon>Dothideomycetes</taxon>
        <taxon>Dothideomycetes incertae sedis</taxon>
        <taxon>Patellariales</taxon>
        <taxon>Patellariaceae</taxon>
        <taxon>Patellaria</taxon>
    </lineage>
</organism>
<evidence type="ECO:0000256" key="2">
    <source>
        <dbReference type="ARBA" id="ARBA00023445"/>
    </source>
</evidence>
<protein>
    <submittedName>
        <fullName evidence="4">NAD(P)-binding protein</fullName>
    </submittedName>
</protein>
<dbReference type="Pfam" id="PF01370">
    <property type="entry name" value="Epimerase"/>
    <property type="match status" value="1"/>
</dbReference>
<dbReference type="PANTHER" id="PTHR10366">
    <property type="entry name" value="NAD DEPENDENT EPIMERASE/DEHYDRATASE"/>
    <property type="match status" value="1"/>
</dbReference>
<dbReference type="InterPro" id="IPR050425">
    <property type="entry name" value="NAD(P)_dehydrat-like"/>
</dbReference>
<gene>
    <name evidence="4" type="ORF">M501DRAFT_1013044</name>
</gene>
<dbReference type="PANTHER" id="PTHR10366:SF564">
    <property type="entry name" value="STEROL-4-ALPHA-CARBOXYLATE 3-DEHYDROGENASE, DECARBOXYLATING"/>
    <property type="match status" value="1"/>
</dbReference>
<feature type="domain" description="NAD-dependent epimerase/dehydratase" evidence="3">
    <location>
        <begin position="3"/>
        <end position="258"/>
    </location>
</feature>
<dbReference type="InterPro" id="IPR001509">
    <property type="entry name" value="Epimerase_deHydtase"/>
</dbReference>
<evidence type="ECO:0000256" key="1">
    <source>
        <dbReference type="ARBA" id="ARBA00023002"/>
    </source>
</evidence>
<keyword evidence="5" id="KW-1185">Reference proteome</keyword>